<dbReference type="InterPro" id="IPR036866">
    <property type="entry name" value="RibonucZ/Hydroxyglut_hydro"/>
</dbReference>
<name>A0A1I1E7Z2_9BACT</name>
<evidence type="ECO:0000313" key="2">
    <source>
        <dbReference type="EMBL" id="SFB83194.1"/>
    </source>
</evidence>
<dbReference type="PANTHER" id="PTHR15032">
    <property type="entry name" value="N-ACYL-PHOSPHATIDYLETHANOLAMINE-HYDROLYZING PHOSPHOLIPASE D"/>
    <property type="match status" value="1"/>
</dbReference>
<reference evidence="2 3" key="1">
    <citation type="submission" date="2016-10" db="EMBL/GenBank/DDBJ databases">
        <authorList>
            <person name="de Groot N.N."/>
        </authorList>
    </citation>
    <scope>NUCLEOTIDE SEQUENCE [LARGE SCALE GENOMIC DNA]</scope>
    <source>
        <strain evidence="2 3">DSM 6793</strain>
    </source>
</reference>
<feature type="domain" description="Metallo-beta-lactamase" evidence="1">
    <location>
        <begin position="117"/>
        <end position="310"/>
    </location>
</feature>
<dbReference type="GO" id="GO:0008270">
    <property type="term" value="F:zinc ion binding"/>
    <property type="evidence" value="ECO:0007669"/>
    <property type="project" value="InterPro"/>
</dbReference>
<gene>
    <name evidence="2" type="ORF">SAMN05421780_101677</name>
</gene>
<dbReference type="InterPro" id="IPR001279">
    <property type="entry name" value="Metallo-B-lactamas"/>
</dbReference>
<dbReference type="Gene3D" id="3.60.15.10">
    <property type="entry name" value="Ribonuclease Z/Hydroxyacylglutathione hydrolase-like"/>
    <property type="match status" value="1"/>
</dbReference>
<evidence type="ECO:0000259" key="1">
    <source>
        <dbReference type="Pfam" id="PF12706"/>
    </source>
</evidence>
<dbReference type="Proteomes" id="UP000199514">
    <property type="component" value="Unassembled WGS sequence"/>
</dbReference>
<protein>
    <submittedName>
        <fullName evidence="2">L-ascorbate metabolism protein UlaG, beta-lactamase superfamily</fullName>
    </submittedName>
</protein>
<dbReference type="EMBL" id="FOLE01000001">
    <property type="protein sequence ID" value="SFB83194.1"/>
    <property type="molecule type" value="Genomic_DNA"/>
</dbReference>
<keyword evidence="3" id="KW-1185">Reference proteome</keyword>
<dbReference type="InterPro" id="IPR024884">
    <property type="entry name" value="NAPE-PLD"/>
</dbReference>
<dbReference type="GO" id="GO:0070290">
    <property type="term" value="F:N-acylphosphatidylethanolamine-specific phospholipase D activity"/>
    <property type="evidence" value="ECO:0007669"/>
    <property type="project" value="InterPro"/>
</dbReference>
<evidence type="ECO:0000313" key="3">
    <source>
        <dbReference type="Proteomes" id="UP000199514"/>
    </source>
</evidence>
<dbReference type="PIRSF" id="PIRSF038896">
    <property type="entry name" value="NAPE-PLD"/>
    <property type="match status" value="1"/>
</dbReference>
<dbReference type="OrthoDB" id="9805728at2"/>
<dbReference type="GO" id="GO:0005737">
    <property type="term" value="C:cytoplasm"/>
    <property type="evidence" value="ECO:0007669"/>
    <property type="project" value="TreeGrafter"/>
</dbReference>
<dbReference type="PANTHER" id="PTHR15032:SF4">
    <property type="entry name" value="N-ACYL-PHOSPHATIDYLETHANOLAMINE-HYDROLYZING PHOSPHOLIPASE D"/>
    <property type="match status" value="1"/>
</dbReference>
<organism evidence="2 3">
    <name type="scientific">Flexibacter flexilis DSM 6793</name>
    <dbReference type="NCBI Taxonomy" id="927664"/>
    <lineage>
        <taxon>Bacteria</taxon>
        <taxon>Pseudomonadati</taxon>
        <taxon>Bacteroidota</taxon>
        <taxon>Cytophagia</taxon>
        <taxon>Cytophagales</taxon>
        <taxon>Flexibacteraceae</taxon>
        <taxon>Flexibacter</taxon>
    </lineage>
</organism>
<dbReference type="STRING" id="927664.SAMN05421780_101677"/>
<sequence length="365" mass="41491">MFITLAIVAVLALAVFIFLQQPLFGKAPADQRLERMKKSPHYRDGAFDNLMPTPQLTEGYSMPKILFDFFFNKSKTGRPPRPLPSVKTDLKQLPPNENVFVWFGHSSYYMQVDGLKFLIDPVFSNNASPIASSNTAFEGTNIYSVADLPEIDYLLISHDHYDHLDYATIKELKGKVKKIVCGLGVGEHLEYWGYAPESITELDWDETVNIDNQLKIHALPARHFSGRTFKRNNTLWIAMLLQTPTQKILVGGDSGFGNHFAEIGKKFAPIDWAIMENGQYNLAWQAIHSLPEETLKAAQLLQAKHVIPVHSSKFELALHAWDEPLNEITRLNAQYGLDLVTPKIGQVVRFTDEPQHFGQWWKEVK</sequence>
<dbReference type="Pfam" id="PF12706">
    <property type="entry name" value="Lactamase_B_2"/>
    <property type="match status" value="1"/>
</dbReference>
<dbReference type="AlphaFoldDB" id="A0A1I1E7Z2"/>
<accession>A0A1I1E7Z2</accession>
<proteinExistence type="predicted"/>
<dbReference type="SUPFAM" id="SSF56281">
    <property type="entry name" value="Metallo-hydrolase/oxidoreductase"/>
    <property type="match status" value="1"/>
</dbReference>